<feature type="non-terminal residue" evidence="2">
    <location>
        <position position="1"/>
    </location>
</feature>
<reference evidence="2" key="1">
    <citation type="journal article" date="2021" name="Proc. Natl. Acad. Sci. U.S.A.">
        <title>Three genomes in the algal genus Volvox reveal the fate of a haploid sex-determining region after a transition to homothallism.</title>
        <authorList>
            <person name="Yamamoto K."/>
            <person name="Hamaji T."/>
            <person name="Kawai-Toyooka H."/>
            <person name="Matsuzaki R."/>
            <person name="Takahashi F."/>
            <person name="Nishimura Y."/>
            <person name="Kawachi M."/>
            <person name="Noguchi H."/>
            <person name="Minakuchi Y."/>
            <person name="Umen J.G."/>
            <person name="Toyoda A."/>
            <person name="Nozaki H."/>
        </authorList>
    </citation>
    <scope>NUCLEOTIDE SEQUENCE</scope>
    <source>
        <strain evidence="2">NIES-3785</strain>
    </source>
</reference>
<gene>
    <name evidence="2" type="ORF">Vretimale_16817</name>
</gene>
<name>A0A8J4GV12_9CHLO</name>
<feature type="compositionally biased region" description="Low complexity" evidence="1">
    <location>
        <begin position="14"/>
        <end position="27"/>
    </location>
</feature>
<protein>
    <submittedName>
        <fullName evidence="2">Uncharacterized protein</fullName>
    </submittedName>
</protein>
<feature type="region of interest" description="Disordered" evidence="1">
    <location>
        <begin position="1"/>
        <end position="89"/>
    </location>
</feature>
<evidence type="ECO:0000256" key="1">
    <source>
        <dbReference type="SAM" id="MobiDB-lite"/>
    </source>
</evidence>
<dbReference type="Proteomes" id="UP000722791">
    <property type="component" value="Unassembled WGS sequence"/>
</dbReference>
<evidence type="ECO:0000313" key="3">
    <source>
        <dbReference type="Proteomes" id="UP000722791"/>
    </source>
</evidence>
<dbReference type="EMBL" id="BNCQ01000051">
    <property type="protein sequence ID" value="GIM13746.1"/>
    <property type="molecule type" value="Genomic_DNA"/>
</dbReference>
<feature type="compositionally biased region" description="Basic and acidic residues" evidence="1">
    <location>
        <begin position="231"/>
        <end position="245"/>
    </location>
</feature>
<evidence type="ECO:0000313" key="2">
    <source>
        <dbReference type="EMBL" id="GIM13746.1"/>
    </source>
</evidence>
<comment type="caution">
    <text evidence="2">The sequence shown here is derived from an EMBL/GenBank/DDBJ whole genome shotgun (WGS) entry which is preliminary data.</text>
</comment>
<feature type="compositionally biased region" description="Basic residues" evidence="1">
    <location>
        <begin position="190"/>
        <end position="200"/>
    </location>
</feature>
<sequence>RLRMAAGRPRVSNAVAEAEAEGLPEAAVKLRTKSGRSGPADVRGQPDAQNEQQQERGRGKPQQLQRQQRQGGQQQEAARTPAAGVQPKIQPVAATVPAAVAAAIRSSGDNKAVSQAGRVTAGSIAAAAAPQWGRRGVKRPRGTRKAAGVQGGYQPAEQMPGAGMDIGVALRLQQQEERERVGAGGGGRKGPGRRRLRAKRKDSVSASTPAPMPMGPMAAEVNGTVVDTVTEDAKPAGEAASEDKL</sequence>
<proteinExistence type="predicted"/>
<accession>A0A8J4GV12</accession>
<dbReference type="AlphaFoldDB" id="A0A8J4GV12"/>
<feature type="region of interest" description="Disordered" evidence="1">
    <location>
        <begin position="105"/>
        <end position="245"/>
    </location>
</feature>
<feature type="compositionally biased region" description="Basic residues" evidence="1">
    <location>
        <begin position="135"/>
        <end position="144"/>
    </location>
</feature>
<feature type="compositionally biased region" description="Low complexity" evidence="1">
    <location>
        <begin position="60"/>
        <end position="75"/>
    </location>
</feature>
<organism evidence="2 3">
    <name type="scientific">Volvox reticuliferus</name>
    <dbReference type="NCBI Taxonomy" id="1737510"/>
    <lineage>
        <taxon>Eukaryota</taxon>
        <taxon>Viridiplantae</taxon>
        <taxon>Chlorophyta</taxon>
        <taxon>core chlorophytes</taxon>
        <taxon>Chlorophyceae</taxon>
        <taxon>CS clade</taxon>
        <taxon>Chlamydomonadales</taxon>
        <taxon>Volvocaceae</taxon>
        <taxon>Volvox</taxon>
    </lineage>
</organism>